<evidence type="ECO:0000313" key="2">
    <source>
        <dbReference type="Proteomes" id="UP000319342"/>
    </source>
</evidence>
<protein>
    <submittedName>
        <fullName evidence="1">Uncharacterized protein</fullName>
    </submittedName>
</protein>
<dbReference type="AlphaFoldDB" id="A0A518CV24"/>
<evidence type="ECO:0000313" key="1">
    <source>
        <dbReference type="EMBL" id="QDU83072.1"/>
    </source>
</evidence>
<accession>A0A518CV24</accession>
<proteinExistence type="predicted"/>
<name>A0A518CV24_9BACT</name>
<gene>
    <name evidence="1" type="ORF">Pla163_01680</name>
</gene>
<reference evidence="1 2" key="1">
    <citation type="submission" date="2019-02" db="EMBL/GenBank/DDBJ databases">
        <title>Deep-cultivation of Planctomycetes and their phenomic and genomic characterization uncovers novel biology.</title>
        <authorList>
            <person name="Wiegand S."/>
            <person name="Jogler M."/>
            <person name="Boedeker C."/>
            <person name="Pinto D."/>
            <person name="Vollmers J."/>
            <person name="Rivas-Marin E."/>
            <person name="Kohn T."/>
            <person name="Peeters S.H."/>
            <person name="Heuer A."/>
            <person name="Rast P."/>
            <person name="Oberbeckmann S."/>
            <person name="Bunk B."/>
            <person name="Jeske O."/>
            <person name="Meyerdierks A."/>
            <person name="Storesund J.E."/>
            <person name="Kallscheuer N."/>
            <person name="Luecker S."/>
            <person name="Lage O.M."/>
            <person name="Pohl T."/>
            <person name="Merkel B.J."/>
            <person name="Hornburger P."/>
            <person name="Mueller R.-W."/>
            <person name="Bruemmer F."/>
            <person name="Labrenz M."/>
            <person name="Spormann A.M."/>
            <person name="Op den Camp H."/>
            <person name="Overmann J."/>
            <person name="Amann R."/>
            <person name="Jetten M.S.M."/>
            <person name="Mascher T."/>
            <person name="Medema M.H."/>
            <person name="Devos D.P."/>
            <person name="Kaster A.-K."/>
            <person name="Ovreas L."/>
            <person name="Rohde M."/>
            <person name="Galperin M.Y."/>
            <person name="Jogler C."/>
        </authorList>
    </citation>
    <scope>NUCLEOTIDE SEQUENCE [LARGE SCALE GENOMIC DNA]</scope>
    <source>
        <strain evidence="1 2">Pla163</strain>
    </source>
</reference>
<sequence length="164" mass="18734">MMDAMSDRLHILFRPTSFFSRNREVVVDGVVRTRLERHVFSRRCDVHLDGRAYSMRPKGFFGRHYVLELAGEEIARVERTGFIKNRYSFVSSGPRTLVIVPRGFWRPSYALLDGEREVGRFSNQGTFGSQLVGDLPADTPLPLALFMGFVCLTVREERDTNASS</sequence>
<dbReference type="Proteomes" id="UP000319342">
    <property type="component" value="Chromosome"/>
</dbReference>
<dbReference type="EMBL" id="CP036290">
    <property type="protein sequence ID" value="QDU83072.1"/>
    <property type="molecule type" value="Genomic_DNA"/>
</dbReference>
<organism evidence="1 2">
    <name type="scientific">Rohdeia mirabilis</name>
    <dbReference type="NCBI Taxonomy" id="2528008"/>
    <lineage>
        <taxon>Bacteria</taxon>
        <taxon>Pseudomonadati</taxon>
        <taxon>Planctomycetota</taxon>
        <taxon>Planctomycetia</taxon>
        <taxon>Planctomycetia incertae sedis</taxon>
        <taxon>Rohdeia</taxon>
    </lineage>
</organism>
<keyword evidence="2" id="KW-1185">Reference proteome</keyword>